<dbReference type="RefSeq" id="WP_290141594.1">
    <property type="nucleotide sequence ID" value="NZ_CP101620.1"/>
</dbReference>
<sequence>MATDDIAINETNFPDENFRRYVSEEIDANGNNVLSESEILSTTEMNISRKWSYGDDIENLKGIEFFTELERLDCSVSSQ</sequence>
<dbReference type="InterPro" id="IPR032675">
    <property type="entry name" value="LRR_dom_sf"/>
</dbReference>
<organism evidence="1 2">
    <name type="scientific">Allocoprobacillus halotolerans</name>
    <dbReference type="NCBI Taxonomy" id="2944914"/>
    <lineage>
        <taxon>Bacteria</taxon>
        <taxon>Bacillati</taxon>
        <taxon>Bacillota</taxon>
        <taxon>Erysipelotrichia</taxon>
        <taxon>Erysipelotrichales</taxon>
        <taxon>Erysipelotrichaceae</taxon>
        <taxon>Allocoprobacillus</taxon>
    </lineage>
</organism>
<dbReference type="Gene3D" id="3.80.10.10">
    <property type="entry name" value="Ribonuclease Inhibitor"/>
    <property type="match status" value="1"/>
</dbReference>
<reference evidence="1" key="1">
    <citation type="submission" date="2022-07" db="EMBL/GenBank/DDBJ databases">
        <title>Faecal culturing of patients with breast cancer.</title>
        <authorList>
            <person name="Teng N.M.Y."/>
            <person name="Kiu R."/>
            <person name="Evans R."/>
            <person name="Baker D.J."/>
            <person name="Zenner C."/>
            <person name="Robinson S.D."/>
            <person name="Hall L.J."/>
        </authorList>
    </citation>
    <scope>NUCLEOTIDE SEQUENCE</scope>
    <source>
        <strain evidence="1">LH1062</strain>
    </source>
</reference>
<protein>
    <recommendedName>
        <fullName evidence="3">EF-hand domain-containing protein</fullName>
    </recommendedName>
</protein>
<gene>
    <name evidence="1" type="ORF">NMU03_05015</name>
</gene>
<accession>A0ABY5I483</accession>
<keyword evidence="2" id="KW-1185">Reference proteome</keyword>
<evidence type="ECO:0008006" key="3">
    <source>
        <dbReference type="Google" id="ProtNLM"/>
    </source>
</evidence>
<evidence type="ECO:0000313" key="1">
    <source>
        <dbReference type="EMBL" id="UTY40163.1"/>
    </source>
</evidence>
<evidence type="ECO:0000313" key="2">
    <source>
        <dbReference type="Proteomes" id="UP001060112"/>
    </source>
</evidence>
<proteinExistence type="predicted"/>
<name>A0ABY5I483_9FIRM</name>
<dbReference type="EMBL" id="CP101620">
    <property type="protein sequence ID" value="UTY40163.1"/>
    <property type="molecule type" value="Genomic_DNA"/>
</dbReference>
<dbReference type="Proteomes" id="UP001060112">
    <property type="component" value="Chromosome"/>
</dbReference>